<organism evidence="8 9">
    <name type="scientific">Ancylobacter tetraedralis</name>
    <dbReference type="NCBI Taxonomy" id="217068"/>
    <lineage>
        <taxon>Bacteria</taxon>
        <taxon>Pseudomonadati</taxon>
        <taxon>Pseudomonadota</taxon>
        <taxon>Alphaproteobacteria</taxon>
        <taxon>Hyphomicrobiales</taxon>
        <taxon>Xanthobacteraceae</taxon>
        <taxon>Ancylobacter</taxon>
    </lineage>
</organism>
<dbReference type="InterPro" id="IPR029058">
    <property type="entry name" value="AB_hydrolase_fold"/>
</dbReference>
<dbReference type="PROSITE" id="PS50968">
    <property type="entry name" value="BIOTINYL_LIPOYL"/>
    <property type="match status" value="1"/>
</dbReference>
<evidence type="ECO:0000256" key="1">
    <source>
        <dbReference type="ARBA" id="ARBA00001938"/>
    </source>
</evidence>
<dbReference type="CDD" id="cd06849">
    <property type="entry name" value="lipoyl_domain"/>
    <property type="match status" value="1"/>
</dbReference>
<evidence type="ECO:0000313" key="9">
    <source>
        <dbReference type="Proteomes" id="UP000533469"/>
    </source>
</evidence>
<dbReference type="AlphaFoldDB" id="A0A839ZDB0"/>
<dbReference type="InterPro" id="IPR011053">
    <property type="entry name" value="Single_hybrid_motif"/>
</dbReference>
<comment type="caution">
    <text evidence="8">The sequence shown here is derived from an EMBL/GenBank/DDBJ whole genome shotgun (WGS) entry which is preliminary data.</text>
</comment>
<keyword evidence="5 8" id="KW-0012">Acyltransferase</keyword>
<protein>
    <submittedName>
        <fullName evidence="8">Pyruvate dehydrogenase E2 component (Dihydrolipoamide acetyltransferase)</fullName>
        <ecNumber evidence="8">2.3.1.12</ecNumber>
    </submittedName>
</protein>
<dbReference type="Proteomes" id="UP000533469">
    <property type="component" value="Unassembled WGS sequence"/>
</dbReference>
<name>A0A839ZDB0_9HYPH</name>
<dbReference type="InterPro" id="IPR050743">
    <property type="entry name" value="2-oxoacid_DH_E2_comp"/>
</dbReference>
<dbReference type="InterPro" id="IPR036625">
    <property type="entry name" value="E3-bd_dom_sf"/>
</dbReference>
<dbReference type="SUPFAM" id="SSF53474">
    <property type="entry name" value="alpha/beta-Hydrolases"/>
    <property type="match status" value="1"/>
</dbReference>
<comment type="similarity">
    <text evidence="2">Belongs to the 2-oxoacid dehydrogenase family.</text>
</comment>
<proteinExistence type="inferred from homology"/>
<dbReference type="GO" id="GO:0004742">
    <property type="term" value="F:dihydrolipoyllysine-residue acetyltransferase activity"/>
    <property type="evidence" value="ECO:0007669"/>
    <property type="project" value="UniProtKB-EC"/>
</dbReference>
<dbReference type="PRINTS" id="PR00111">
    <property type="entry name" value="ABHYDROLASE"/>
</dbReference>
<dbReference type="EC" id="2.3.1.12" evidence="8"/>
<dbReference type="RefSeq" id="WP_183190921.1">
    <property type="nucleotide sequence ID" value="NZ_JACICD010000006.1"/>
</dbReference>
<dbReference type="GO" id="GO:0031405">
    <property type="term" value="F:lipoic acid binding"/>
    <property type="evidence" value="ECO:0007669"/>
    <property type="project" value="TreeGrafter"/>
</dbReference>
<accession>A0A839ZDB0</accession>
<keyword evidence="9" id="KW-1185">Reference proteome</keyword>
<gene>
    <name evidence="8" type="ORF">FHS55_003402</name>
</gene>
<comment type="cofactor">
    <cofactor evidence="1">
        <name>(R)-lipoate</name>
        <dbReference type="ChEBI" id="CHEBI:83088"/>
    </cofactor>
</comment>
<dbReference type="Pfam" id="PF02817">
    <property type="entry name" value="E3_binding"/>
    <property type="match status" value="1"/>
</dbReference>
<dbReference type="PANTHER" id="PTHR43178:SF5">
    <property type="entry name" value="LIPOAMIDE ACYLTRANSFERASE COMPONENT OF BRANCHED-CHAIN ALPHA-KETO ACID DEHYDROGENASE COMPLEX, MITOCHONDRIAL"/>
    <property type="match status" value="1"/>
</dbReference>
<sequence>MPINVIFPKVSLEMASGSVSRWHVREGDTVVQGQVLFEIDNDKAAVEVESPGSGIIRHLVGSDVEVEVGAEVARILAPDEAVADAAPAAMPVVQSAVPATAEQKVAAARGTSRRAMPNPTPLARRLAREYGVSIEGLKGTGPRSRVQKKDVLAGLAQPATARAAASVAEGPFAPAVAGSQLLNAVWLRRGDGLPVVLLHGFSGDLNNWRGLFAGGRSAFPALALDLPAHGQSPRGVPDDLDDMAELVEATLAAQNIGPMILAGHSLGGALAARVARRAQADIRGLCLFAPAGLGPQINAPFTEGVVRARSAESVRPWLELLVHDPATISDAFVRAVVQQRKDEDLTAAIAGFANRFFPDGTQSFSVAADLAKLPQIVRVVFGRQDRVLPFASTRGLPDNVALHAFDACGHMPHLEKPELALRILSEVWRSA</sequence>
<dbReference type="NCBIfam" id="NF011457">
    <property type="entry name" value="PRK14875.1"/>
    <property type="match status" value="1"/>
</dbReference>
<keyword evidence="4 8" id="KW-0808">Transferase</keyword>
<dbReference type="InterPro" id="IPR000073">
    <property type="entry name" value="AB_hydrolase_1"/>
</dbReference>
<dbReference type="PROSITE" id="PS51826">
    <property type="entry name" value="PSBD"/>
    <property type="match status" value="1"/>
</dbReference>
<dbReference type="SUPFAM" id="SSF47005">
    <property type="entry name" value="Peripheral subunit-binding domain of 2-oxo acid dehydrogenase complex"/>
    <property type="match status" value="1"/>
</dbReference>
<dbReference type="SUPFAM" id="SSF51230">
    <property type="entry name" value="Single hybrid motif"/>
    <property type="match status" value="1"/>
</dbReference>
<evidence type="ECO:0000259" key="6">
    <source>
        <dbReference type="PROSITE" id="PS50968"/>
    </source>
</evidence>
<evidence type="ECO:0000256" key="4">
    <source>
        <dbReference type="ARBA" id="ARBA00022679"/>
    </source>
</evidence>
<keyword evidence="8" id="KW-0670">Pyruvate</keyword>
<evidence type="ECO:0000256" key="2">
    <source>
        <dbReference type="ARBA" id="ARBA00007317"/>
    </source>
</evidence>
<feature type="domain" description="Lipoyl-binding" evidence="6">
    <location>
        <begin position="2"/>
        <end position="76"/>
    </location>
</feature>
<dbReference type="Pfam" id="PF00364">
    <property type="entry name" value="Biotin_lipoyl"/>
    <property type="match status" value="1"/>
</dbReference>
<evidence type="ECO:0000259" key="7">
    <source>
        <dbReference type="PROSITE" id="PS51826"/>
    </source>
</evidence>
<dbReference type="InterPro" id="IPR004167">
    <property type="entry name" value="PSBD"/>
</dbReference>
<dbReference type="PANTHER" id="PTHR43178">
    <property type="entry name" value="DIHYDROLIPOAMIDE ACETYLTRANSFERASE COMPONENT OF PYRUVATE DEHYDROGENASE COMPLEX"/>
    <property type="match status" value="1"/>
</dbReference>
<dbReference type="InterPro" id="IPR000089">
    <property type="entry name" value="Biotin_lipoyl"/>
</dbReference>
<dbReference type="GO" id="GO:0005737">
    <property type="term" value="C:cytoplasm"/>
    <property type="evidence" value="ECO:0007669"/>
    <property type="project" value="TreeGrafter"/>
</dbReference>
<evidence type="ECO:0000256" key="5">
    <source>
        <dbReference type="ARBA" id="ARBA00023315"/>
    </source>
</evidence>
<comment type="subunit">
    <text evidence="3">Forms a 24-polypeptide structural core with octahedral symmetry.</text>
</comment>
<dbReference type="Gene3D" id="4.10.320.10">
    <property type="entry name" value="E3-binding domain"/>
    <property type="match status" value="1"/>
</dbReference>
<evidence type="ECO:0000256" key="3">
    <source>
        <dbReference type="ARBA" id="ARBA00011484"/>
    </source>
</evidence>
<evidence type="ECO:0000313" key="8">
    <source>
        <dbReference type="EMBL" id="MBB3772781.1"/>
    </source>
</evidence>
<feature type="domain" description="Peripheral subunit-binding (PSBD)" evidence="7">
    <location>
        <begin position="118"/>
        <end position="155"/>
    </location>
</feature>
<dbReference type="EMBL" id="JACICD010000006">
    <property type="protein sequence ID" value="MBB3772781.1"/>
    <property type="molecule type" value="Genomic_DNA"/>
</dbReference>
<reference evidence="8 9" key="1">
    <citation type="submission" date="2020-08" db="EMBL/GenBank/DDBJ databases">
        <title>Genomic Encyclopedia of Type Strains, Phase IV (KMG-IV): sequencing the most valuable type-strain genomes for metagenomic binning, comparative biology and taxonomic classification.</title>
        <authorList>
            <person name="Goeker M."/>
        </authorList>
    </citation>
    <scope>NUCLEOTIDE SEQUENCE [LARGE SCALE GENOMIC DNA]</scope>
    <source>
        <strain evidence="8 9">DSM 5895</strain>
    </source>
</reference>
<dbReference type="Gene3D" id="3.40.50.1820">
    <property type="entry name" value="alpha/beta hydrolase"/>
    <property type="match status" value="1"/>
</dbReference>
<dbReference type="Gene3D" id="2.40.50.100">
    <property type="match status" value="1"/>
</dbReference>
<dbReference type="Pfam" id="PF12697">
    <property type="entry name" value="Abhydrolase_6"/>
    <property type="match status" value="1"/>
</dbReference>